<proteinExistence type="predicted"/>
<protein>
    <submittedName>
        <fullName evidence="1">Uncharacterized protein</fullName>
    </submittedName>
</protein>
<name>A0AC60PFZ6_IXOPE</name>
<dbReference type="EMBL" id="JABSTQ010010659">
    <property type="protein sequence ID" value="KAG0419124.1"/>
    <property type="molecule type" value="Genomic_DNA"/>
</dbReference>
<dbReference type="Proteomes" id="UP000805193">
    <property type="component" value="Unassembled WGS sequence"/>
</dbReference>
<sequence>MLIIKNLDLIKRIQVQDFSNFQNRGQAALMNQCCREFMEDLESLHPQDEAVDVLAVFQQFSLDVMLRSTFGGGSGIAIGRDDAGPEIIKRELKKFLASLGSGWQRFVIGETDSLGGVGSLGTLNVVAMGSGLHGGETTLGRASVEASRHEKSYRRQYEAH</sequence>
<gene>
    <name evidence="1" type="ORF">HPB47_004342</name>
</gene>
<keyword evidence="2" id="KW-1185">Reference proteome</keyword>
<evidence type="ECO:0000313" key="2">
    <source>
        <dbReference type="Proteomes" id="UP000805193"/>
    </source>
</evidence>
<evidence type="ECO:0000313" key="1">
    <source>
        <dbReference type="EMBL" id="KAG0419124.1"/>
    </source>
</evidence>
<organism evidence="1 2">
    <name type="scientific">Ixodes persulcatus</name>
    <name type="common">Taiga tick</name>
    <dbReference type="NCBI Taxonomy" id="34615"/>
    <lineage>
        <taxon>Eukaryota</taxon>
        <taxon>Metazoa</taxon>
        <taxon>Ecdysozoa</taxon>
        <taxon>Arthropoda</taxon>
        <taxon>Chelicerata</taxon>
        <taxon>Arachnida</taxon>
        <taxon>Acari</taxon>
        <taxon>Parasitiformes</taxon>
        <taxon>Ixodida</taxon>
        <taxon>Ixodoidea</taxon>
        <taxon>Ixodidae</taxon>
        <taxon>Ixodinae</taxon>
        <taxon>Ixodes</taxon>
    </lineage>
</organism>
<reference evidence="1 2" key="1">
    <citation type="journal article" date="2020" name="Cell">
        <title>Large-Scale Comparative Analyses of Tick Genomes Elucidate Their Genetic Diversity and Vector Capacities.</title>
        <authorList>
            <consortium name="Tick Genome and Microbiome Consortium (TIGMIC)"/>
            <person name="Jia N."/>
            <person name="Wang J."/>
            <person name="Shi W."/>
            <person name="Du L."/>
            <person name="Sun Y."/>
            <person name="Zhan W."/>
            <person name="Jiang J.F."/>
            <person name="Wang Q."/>
            <person name="Zhang B."/>
            <person name="Ji P."/>
            <person name="Bell-Sakyi L."/>
            <person name="Cui X.M."/>
            <person name="Yuan T.T."/>
            <person name="Jiang B.G."/>
            <person name="Yang W.F."/>
            <person name="Lam T.T."/>
            <person name="Chang Q.C."/>
            <person name="Ding S.J."/>
            <person name="Wang X.J."/>
            <person name="Zhu J.G."/>
            <person name="Ruan X.D."/>
            <person name="Zhao L."/>
            <person name="Wei J.T."/>
            <person name="Ye R.Z."/>
            <person name="Que T.C."/>
            <person name="Du C.H."/>
            <person name="Zhou Y.H."/>
            <person name="Cheng J.X."/>
            <person name="Dai P.F."/>
            <person name="Guo W.B."/>
            <person name="Han X.H."/>
            <person name="Huang E.J."/>
            <person name="Li L.F."/>
            <person name="Wei W."/>
            <person name="Gao Y.C."/>
            <person name="Liu J.Z."/>
            <person name="Shao H.Z."/>
            <person name="Wang X."/>
            <person name="Wang C.C."/>
            <person name="Yang T.C."/>
            <person name="Huo Q.B."/>
            <person name="Li W."/>
            <person name="Chen H.Y."/>
            <person name="Chen S.E."/>
            <person name="Zhou L.G."/>
            <person name="Ni X.B."/>
            <person name="Tian J.H."/>
            <person name="Sheng Y."/>
            <person name="Liu T."/>
            <person name="Pan Y.S."/>
            <person name="Xia L.Y."/>
            <person name="Li J."/>
            <person name="Zhao F."/>
            <person name="Cao W.C."/>
        </authorList>
    </citation>
    <scope>NUCLEOTIDE SEQUENCE [LARGE SCALE GENOMIC DNA]</scope>
    <source>
        <strain evidence="1">Iper-2018</strain>
    </source>
</reference>
<accession>A0AC60PFZ6</accession>
<comment type="caution">
    <text evidence="1">The sequence shown here is derived from an EMBL/GenBank/DDBJ whole genome shotgun (WGS) entry which is preliminary data.</text>
</comment>